<protein>
    <submittedName>
        <fullName evidence="2 4">Uncharacterized protein</fullName>
    </submittedName>
</protein>
<evidence type="ECO:0000313" key="2">
    <source>
        <dbReference type="EMBL" id="VDN40802.1"/>
    </source>
</evidence>
<evidence type="ECO:0000313" key="4">
    <source>
        <dbReference type="WBParaSite" id="GPUH_0002300401-mRNA-1"/>
    </source>
</evidence>
<dbReference type="WBParaSite" id="GPUH_0002300401-mRNA-1">
    <property type="protein sequence ID" value="GPUH_0002300401-mRNA-1"/>
    <property type="gene ID" value="GPUH_0002300401"/>
</dbReference>
<sequence>MALMAMTITEVAANLLNALRANNQPIRFTNDQEHQRQPQPPPPIDGDDDGRADGRRGCSTCSRSSSCYCCCPSVPPNH</sequence>
<dbReference type="Proteomes" id="UP000271098">
    <property type="component" value="Unassembled WGS sequence"/>
</dbReference>
<keyword evidence="3" id="KW-1185">Reference proteome</keyword>
<evidence type="ECO:0000256" key="1">
    <source>
        <dbReference type="SAM" id="MobiDB-lite"/>
    </source>
</evidence>
<reference evidence="2 3" key="2">
    <citation type="submission" date="2018-11" db="EMBL/GenBank/DDBJ databases">
        <authorList>
            <consortium name="Pathogen Informatics"/>
        </authorList>
    </citation>
    <scope>NUCLEOTIDE SEQUENCE [LARGE SCALE GENOMIC DNA]</scope>
</reference>
<dbReference type="AlphaFoldDB" id="A0A183EPT5"/>
<dbReference type="EMBL" id="UYRT01096459">
    <property type="protein sequence ID" value="VDN40802.1"/>
    <property type="molecule type" value="Genomic_DNA"/>
</dbReference>
<gene>
    <name evidence="2" type="ORF">GPUH_LOCUS22975</name>
</gene>
<reference evidence="4" key="1">
    <citation type="submission" date="2016-06" db="UniProtKB">
        <authorList>
            <consortium name="WormBaseParasite"/>
        </authorList>
    </citation>
    <scope>IDENTIFICATION</scope>
</reference>
<name>A0A183EPT5_9BILA</name>
<feature type="region of interest" description="Disordered" evidence="1">
    <location>
        <begin position="24"/>
        <end position="55"/>
    </location>
</feature>
<evidence type="ECO:0000313" key="3">
    <source>
        <dbReference type="Proteomes" id="UP000271098"/>
    </source>
</evidence>
<organism evidence="4">
    <name type="scientific">Gongylonema pulchrum</name>
    <dbReference type="NCBI Taxonomy" id="637853"/>
    <lineage>
        <taxon>Eukaryota</taxon>
        <taxon>Metazoa</taxon>
        <taxon>Ecdysozoa</taxon>
        <taxon>Nematoda</taxon>
        <taxon>Chromadorea</taxon>
        <taxon>Rhabditida</taxon>
        <taxon>Spirurina</taxon>
        <taxon>Spiruromorpha</taxon>
        <taxon>Spiruroidea</taxon>
        <taxon>Gongylonematidae</taxon>
        <taxon>Gongylonema</taxon>
    </lineage>
</organism>
<accession>A0A183EPT5</accession>
<proteinExistence type="predicted"/>